<dbReference type="PANTHER" id="PTHR43460">
    <property type="entry name" value="METHYLTRANSFERASE"/>
    <property type="match status" value="1"/>
</dbReference>
<gene>
    <name evidence="2" type="ORF">ACFSOY_07145</name>
</gene>
<accession>A0ABW4ZVY0</accession>
<keyword evidence="3" id="KW-1185">Reference proteome</keyword>
<proteinExistence type="predicted"/>
<dbReference type="CDD" id="cd02440">
    <property type="entry name" value="AdoMet_MTases"/>
    <property type="match status" value="1"/>
</dbReference>
<dbReference type="InterPro" id="IPR052939">
    <property type="entry name" value="23S_rRNA_MeTrnsfrase_RlmA"/>
</dbReference>
<dbReference type="SUPFAM" id="SSF53335">
    <property type="entry name" value="S-adenosyl-L-methionine-dependent methyltransferases"/>
    <property type="match status" value="1"/>
</dbReference>
<dbReference type="Gene3D" id="3.40.50.150">
    <property type="entry name" value="Vaccinia Virus protein VP39"/>
    <property type="match status" value="1"/>
</dbReference>
<dbReference type="GO" id="GO:0032259">
    <property type="term" value="P:methylation"/>
    <property type="evidence" value="ECO:0007669"/>
    <property type="project" value="UniProtKB-KW"/>
</dbReference>
<dbReference type="Pfam" id="PF08241">
    <property type="entry name" value="Methyltransf_11"/>
    <property type="match status" value="1"/>
</dbReference>
<dbReference type="GO" id="GO:0008168">
    <property type="term" value="F:methyltransferase activity"/>
    <property type="evidence" value="ECO:0007669"/>
    <property type="project" value="UniProtKB-KW"/>
</dbReference>
<dbReference type="InterPro" id="IPR013216">
    <property type="entry name" value="Methyltransf_11"/>
</dbReference>
<reference evidence="3" key="1">
    <citation type="journal article" date="2019" name="Int. J. Syst. Evol. Microbiol.">
        <title>The Global Catalogue of Microorganisms (GCM) 10K type strain sequencing project: providing services to taxonomists for standard genome sequencing and annotation.</title>
        <authorList>
            <consortium name="The Broad Institute Genomics Platform"/>
            <consortium name="The Broad Institute Genome Sequencing Center for Infectious Disease"/>
            <person name="Wu L."/>
            <person name="Ma J."/>
        </authorList>
    </citation>
    <scope>NUCLEOTIDE SEQUENCE [LARGE SCALE GENOMIC DNA]</scope>
    <source>
        <strain evidence="3">CGMCC 1.13574</strain>
    </source>
</reference>
<dbReference type="PANTHER" id="PTHR43460:SF1">
    <property type="entry name" value="METHYLTRANSFERASE TYPE 11 DOMAIN-CONTAINING PROTEIN"/>
    <property type="match status" value="1"/>
</dbReference>
<dbReference type="EMBL" id="JBHUIO010000005">
    <property type="protein sequence ID" value="MFD2169770.1"/>
    <property type="molecule type" value="Genomic_DNA"/>
</dbReference>
<comment type="caution">
    <text evidence="2">The sequence shown here is derived from an EMBL/GenBank/DDBJ whole genome shotgun (WGS) entry which is preliminary data.</text>
</comment>
<organism evidence="2 3">
    <name type="scientific">Tumebacillus lipolyticus</name>
    <dbReference type="NCBI Taxonomy" id="1280370"/>
    <lineage>
        <taxon>Bacteria</taxon>
        <taxon>Bacillati</taxon>
        <taxon>Bacillota</taxon>
        <taxon>Bacilli</taxon>
        <taxon>Bacillales</taxon>
        <taxon>Alicyclobacillaceae</taxon>
        <taxon>Tumebacillus</taxon>
    </lineage>
</organism>
<keyword evidence="2" id="KW-0489">Methyltransferase</keyword>
<evidence type="ECO:0000313" key="2">
    <source>
        <dbReference type="EMBL" id="MFD2169770.1"/>
    </source>
</evidence>
<keyword evidence="2" id="KW-0808">Transferase</keyword>
<dbReference type="RefSeq" id="WP_386045178.1">
    <property type="nucleotide sequence ID" value="NZ_JBHUIO010000005.1"/>
</dbReference>
<evidence type="ECO:0000313" key="3">
    <source>
        <dbReference type="Proteomes" id="UP001597343"/>
    </source>
</evidence>
<protein>
    <submittedName>
        <fullName evidence="2">Class I SAM-dependent methyltransferase</fullName>
        <ecNumber evidence="2">2.1.1.-</ecNumber>
    </submittedName>
</protein>
<dbReference type="Proteomes" id="UP001597343">
    <property type="component" value="Unassembled WGS sequence"/>
</dbReference>
<evidence type="ECO:0000259" key="1">
    <source>
        <dbReference type="Pfam" id="PF08241"/>
    </source>
</evidence>
<dbReference type="InterPro" id="IPR029063">
    <property type="entry name" value="SAM-dependent_MTases_sf"/>
</dbReference>
<sequence>MSDRLYDPRTHSDWLSPHSIEWYAHLGEAARQYSYPWNRMTTEPNGETMFEQEVMAMVTNKTVLDIGCGHGEFTKRWSGVVKKIVGLDGTDDFVQVGRTDARQNVSFVVANTKNSLPFATAAFDCAYNRRGPTSAYLDVKRVIKSGGRLLGLHPGDRLGEELSHWFLTLFEPRPAGTPVLDILKQRLAQGGLVHAEIRCPASNICRSRSTSSTCVVSAKSDLFSRRLKSDACRRSSRSLKGMLRKTDCPQRLSSTSCVRRSRQKIAHSVWTVYRAG</sequence>
<name>A0ABW4ZVY0_9BACL</name>
<dbReference type="EC" id="2.1.1.-" evidence="2"/>
<feature type="domain" description="Methyltransferase type 11" evidence="1">
    <location>
        <begin position="64"/>
        <end position="150"/>
    </location>
</feature>